<dbReference type="GO" id="GO:0042171">
    <property type="term" value="F:lysophosphatidic acid acyltransferase activity"/>
    <property type="evidence" value="ECO:0007669"/>
    <property type="project" value="TreeGrafter"/>
</dbReference>
<proteinExistence type="inferred from homology"/>
<dbReference type="OrthoDB" id="7457040at2759"/>
<dbReference type="InterPro" id="IPR000073">
    <property type="entry name" value="AB_hydrolase_1"/>
</dbReference>
<feature type="domain" description="AB hydrolase-1" evidence="2">
    <location>
        <begin position="217"/>
        <end position="487"/>
    </location>
</feature>
<gene>
    <name evidence="3" type="ORF">ASCRUDRAFT_74793</name>
</gene>
<dbReference type="InParanoid" id="A0A1D2VLB3"/>
<dbReference type="PANTHER" id="PTHR42886">
    <property type="entry name" value="RE40534P-RELATED"/>
    <property type="match status" value="1"/>
</dbReference>
<dbReference type="FunCoup" id="A0A1D2VLB3">
    <property type="interactions" value="146"/>
</dbReference>
<dbReference type="EMBL" id="KV454477">
    <property type="protein sequence ID" value="ODV62408.1"/>
    <property type="molecule type" value="Genomic_DNA"/>
</dbReference>
<dbReference type="RefSeq" id="XP_020048715.1">
    <property type="nucleotide sequence ID" value="XM_020192824.1"/>
</dbReference>
<reference evidence="4" key="1">
    <citation type="submission" date="2016-05" db="EMBL/GenBank/DDBJ databases">
        <title>Comparative genomics of biotechnologically important yeasts.</title>
        <authorList>
            <consortium name="DOE Joint Genome Institute"/>
            <person name="Riley R."/>
            <person name="Haridas S."/>
            <person name="Wolfe K.H."/>
            <person name="Lopes M.R."/>
            <person name="Hittinger C.T."/>
            <person name="Goker M."/>
            <person name="Salamov A."/>
            <person name="Wisecaver J."/>
            <person name="Long T.M."/>
            <person name="Aerts A.L."/>
            <person name="Barry K."/>
            <person name="Choi C."/>
            <person name="Clum A."/>
            <person name="Coughlan A.Y."/>
            <person name="Deshpande S."/>
            <person name="Douglass A.P."/>
            <person name="Hanson S.J."/>
            <person name="Klenk H.-P."/>
            <person name="Labutti K."/>
            <person name="Lapidus A."/>
            <person name="Lindquist E."/>
            <person name="Lipzen A."/>
            <person name="Meier-Kolthoff J.P."/>
            <person name="Ohm R.A."/>
            <person name="Otillar R.P."/>
            <person name="Pangilinan J."/>
            <person name="Peng Y."/>
            <person name="Rokas A."/>
            <person name="Rosa C.A."/>
            <person name="Scheuner C."/>
            <person name="Sibirny A.A."/>
            <person name="Slot J.C."/>
            <person name="Stielow J.B."/>
            <person name="Sun H."/>
            <person name="Kurtzman C.P."/>
            <person name="Blackwell M."/>
            <person name="Grigoriev I.V."/>
            <person name="Jeffries T.W."/>
        </authorList>
    </citation>
    <scope>NUCLEOTIDE SEQUENCE [LARGE SCALE GENOMIC DNA]</scope>
    <source>
        <strain evidence="4">DSM 1968</strain>
    </source>
</reference>
<keyword evidence="4" id="KW-1185">Reference proteome</keyword>
<dbReference type="GO" id="GO:0055088">
    <property type="term" value="P:lipid homeostasis"/>
    <property type="evidence" value="ECO:0007669"/>
    <property type="project" value="TreeGrafter"/>
</dbReference>
<dbReference type="GO" id="GO:0004623">
    <property type="term" value="F:phospholipase A2 activity"/>
    <property type="evidence" value="ECO:0007669"/>
    <property type="project" value="TreeGrafter"/>
</dbReference>
<evidence type="ECO:0000259" key="2">
    <source>
        <dbReference type="Pfam" id="PF00561"/>
    </source>
</evidence>
<dbReference type="Gene3D" id="3.40.50.1820">
    <property type="entry name" value="alpha/beta hydrolase"/>
    <property type="match status" value="1"/>
</dbReference>
<dbReference type="GO" id="GO:0005743">
    <property type="term" value="C:mitochondrial inner membrane"/>
    <property type="evidence" value="ECO:0007669"/>
    <property type="project" value="TreeGrafter"/>
</dbReference>
<dbReference type="GO" id="GO:0035965">
    <property type="term" value="P:cardiolipin acyl-chain remodeling"/>
    <property type="evidence" value="ECO:0007669"/>
    <property type="project" value="TreeGrafter"/>
</dbReference>
<comment type="similarity">
    <text evidence="1">Belongs to the peptidase S33 family. ABHD4/ABHD5 subfamily.</text>
</comment>
<evidence type="ECO:0000313" key="3">
    <source>
        <dbReference type="EMBL" id="ODV62408.1"/>
    </source>
</evidence>
<dbReference type="GeneID" id="30966460"/>
<keyword evidence="3" id="KW-0378">Hydrolase</keyword>
<dbReference type="STRING" id="1344418.A0A1D2VLB3"/>
<dbReference type="Pfam" id="PF00561">
    <property type="entry name" value="Abhydrolase_1"/>
    <property type="match status" value="1"/>
</dbReference>
<evidence type="ECO:0000313" key="4">
    <source>
        <dbReference type="Proteomes" id="UP000095038"/>
    </source>
</evidence>
<organism evidence="3 4">
    <name type="scientific">Ascoidea rubescens DSM 1968</name>
    <dbReference type="NCBI Taxonomy" id="1344418"/>
    <lineage>
        <taxon>Eukaryota</taxon>
        <taxon>Fungi</taxon>
        <taxon>Dikarya</taxon>
        <taxon>Ascomycota</taxon>
        <taxon>Saccharomycotina</taxon>
        <taxon>Saccharomycetes</taxon>
        <taxon>Ascoideaceae</taxon>
        <taxon>Ascoidea</taxon>
    </lineage>
</organism>
<dbReference type="GO" id="GO:0006654">
    <property type="term" value="P:phosphatidic acid biosynthetic process"/>
    <property type="evidence" value="ECO:0007669"/>
    <property type="project" value="TreeGrafter"/>
</dbReference>
<sequence>MSLVILNTILSKPNVIFHNSFSFYNIFAKKNYSTDSSESTSPKLPSSNNFNLKDFSKQIDNLIKDYRLNKKTEIKNQNQNIDPTISINSKQSQYKLSTAPSGVPLSKLLSNTFPLSFKESFEDFKIRNEAYKVQDDLLSLLDCYPHANELFESKILKIPINLDKNNNVIKISENDEQFFNNDFSEDEKFHRNITYQNYINEFVIYPKGKQSNDPNLNHLIFLHGYGGGIGFFLKNFQSFLSFENSNWCLHAIDLLGYGVSSRPEFRCSNLSNSEDFFVDSLENWRKLRKLNNSENILICAHSLGGYLISVFNMKYPNKFRKILMVSPAGIIKPSKLPDIPKYYDMLWNQNYSPFSLVRYFGPLGSYLVSGWSSRRFDNLDNEEEKNLLHKYAYIIFNSKGSGEYILNHVLSAGGVPRCPLIDFKENRIKYLTCDTTWIYGENDWMDVRGGFEAMKLLNNKVVNESGRTITANVKIVKNAGHHLYLDNTHEFAEILRDEMIELENYSTINNR</sequence>
<protein>
    <submittedName>
        <fullName evidence="3">Alpha/beta-hydrolase</fullName>
    </submittedName>
</protein>
<dbReference type="Proteomes" id="UP000095038">
    <property type="component" value="Unassembled WGS sequence"/>
</dbReference>
<dbReference type="SUPFAM" id="SSF53474">
    <property type="entry name" value="alpha/beta-Hydrolases"/>
    <property type="match status" value="1"/>
</dbReference>
<dbReference type="AlphaFoldDB" id="A0A1D2VLB3"/>
<dbReference type="InterPro" id="IPR029058">
    <property type="entry name" value="AB_hydrolase_fold"/>
</dbReference>
<name>A0A1D2VLB3_9ASCO</name>
<accession>A0A1D2VLB3</accession>
<dbReference type="PANTHER" id="PTHR42886:SF29">
    <property type="entry name" value="PUMMELIG, ISOFORM A"/>
    <property type="match status" value="1"/>
</dbReference>
<evidence type="ECO:0000256" key="1">
    <source>
        <dbReference type="ARBA" id="ARBA00038097"/>
    </source>
</evidence>